<dbReference type="AlphaFoldDB" id="A0ABD3K149"/>
<dbReference type="SUPFAM" id="SSF52540">
    <property type="entry name" value="P-loop containing nucleoside triphosphate hydrolases"/>
    <property type="match status" value="1"/>
</dbReference>
<accession>A0ABD3K149</accession>
<sequence>MDVNTIVGLANNVLSLAPKIIDLSRVEANMDALEMNMETVSARKADISSQLEQDERRPGKKRKREVDRWMQRAGSLEDQVHELGRKVRDGHFLSRLILAYQVSGLATKVDKLHEKGRFDTGLTLDVKPARGYELQPGELVGQASQTKMDEIWDCLMNEEVLQVGVWGQAGVGKTFLAKHIHDQIVQDCSRFDGACLVTVSQSGTVGTIQTEIANYLELDLTKVGCVYWGARLKAALQGRRLLFILDDVGKYYSLKEVGIALGRNGCKLIVTSRSRDVCEQMNCHELVHVATPPEEISQGLEAEV</sequence>
<feature type="region of interest" description="Disordered" evidence="2">
    <location>
        <begin position="44"/>
        <end position="66"/>
    </location>
</feature>
<dbReference type="Pfam" id="PF00931">
    <property type="entry name" value="NB-ARC"/>
    <property type="match status" value="1"/>
</dbReference>
<dbReference type="Proteomes" id="UP001634007">
    <property type="component" value="Unassembled WGS sequence"/>
</dbReference>
<evidence type="ECO:0000259" key="3">
    <source>
        <dbReference type="Pfam" id="PF00931"/>
    </source>
</evidence>
<dbReference type="PANTHER" id="PTHR33463:SF209">
    <property type="entry name" value="DISEASE RESISTANCE PROTEIN RPS2-LIKE"/>
    <property type="match status" value="1"/>
</dbReference>
<dbReference type="InterPro" id="IPR002182">
    <property type="entry name" value="NB-ARC"/>
</dbReference>
<keyword evidence="1" id="KW-0611">Plant defense</keyword>
<evidence type="ECO:0000256" key="1">
    <source>
        <dbReference type="ARBA" id="ARBA00022821"/>
    </source>
</evidence>
<evidence type="ECO:0000313" key="5">
    <source>
        <dbReference type="Proteomes" id="UP001634007"/>
    </source>
</evidence>
<name>A0ABD3K149_EUCGL</name>
<keyword evidence="5" id="KW-1185">Reference proteome</keyword>
<dbReference type="PRINTS" id="PR00364">
    <property type="entry name" value="DISEASERSIST"/>
</dbReference>
<reference evidence="4 5" key="1">
    <citation type="submission" date="2024-11" db="EMBL/GenBank/DDBJ databases">
        <title>Chromosome-level genome assembly of Eucalyptus globulus Labill. provides insights into its genome evolution.</title>
        <authorList>
            <person name="Li X."/>
        </authorList>
    </citation>
    <scope>NUCLEOTIDE SEQUENCE [LARGE SCALE GENOMIC DNA]</scope>
    <source>
        <strain evidence="4">CL2024</strain>
        <tissue evidence="4">Fresh tender leaves</tissue>
    </source>
</reference>
<evidence type="ECO:0000313" key="4">
    <source>
        <dbReference type="EMBL" id="KAL3733730.1"/>
    </source>
</evidence>
<dbReference type="InterPro" id="IPR050905">
    <property type="entry name" value="Plant_NBS-LRR"/>
</dbReference>
<dbReference type="PANTHER" id="PTHR33463">
    <property type="entry name" value="NB-ARC DOMAIN-CONTAINING PROTEIN-RELATED"/>
    <property type="match status" value="1"/>
</dbReference>
<gene>
    <name evidence="4" type="ORF">ACJRO7_023144</name>
</gene>
<dbReference type="Gene3D" id="3.40.50.300">
    <property type="entry name" value="P-loop containing nucleotide triphosphate hydrolases"/>
    <property type="match status" value="1"/>
</dbReference>
<comment type="caution">
    <text evidence="4">The sequence shown here is derived from an EMBL/GenBank/DDBJ whole genome shotgun (WGS) entry which is preliminary data.</text>
</comment>
<dbReference type="EMBL" id="JBJKBG010000006">
    <property type="protein sequence ID" value="KAL3733730.1"/>
    <property type="molecule type" value="Genomic_DNA"/>
</dbReference>
<feature type="domain" description="NB-ARC" evidence="3">
    <location>
        <begin position="145"/>
        <end position="288"/>
    </location>
</feature>
<evidence type="ECO:0000256" key="2">
    <source>
        <dbReference type="SAM" id="MobiDB-lite"/>
    </source>
</evidence>
<dbReference type="InterPro" id="IPR027417">
    <property type="entry name" value="P-loop_NTPase"/>
</dbReference>
<protein>
    <recommendedName>
        <fullName evidence="3">NB-ARC domain-containing protein</fullName>
    </recommendedName>
</protein>
<proteinExistence type="predicted"/>
<organism evidence="4 5">
    <name type="scientific">Eucalyptus globulus</name>
    <name type="common">Tasmanian blue gum</name>
    <dbReference type="NCBI Taxonomy" id="34317"/>
    <lineage>
        <taxon>Eukaryota</taxon>
        <taxon>Viridiplantae</taxon>
        <taxon>Streptophyta</taxon>
        <taxon>Embryophyta</taxon>
        <taxon>Tracheophyta</taxon>
        <taxon>Spermatophyta</taxon>
        <taxon>Magnoliopsida</taxon>
        <taxon>eudicotyledons</taxon>
        <taxon>Gunneridae</taxon>
        <taxon>Pentapetalae</taxon>
        <taxon>rosids</taxon>
        <taxon>malvids</taxon>
        <taxon>Myrtales</taxon>
        <taxon>Myrtaceae</taxon>
        <taxon>Myrtoideae</taxon>
        <taxon>Eucalypteae</taxon>
        <taxon>Eucalyptus</taxon>
    </lineage>
</organism>